<dbReference type="Proteomes" id="UP000255355">
    <property type="component" value="Unassembled WGS sequence"/>
</dbReference>
<sequence>MSSDEPFALLHETHSALVLLCGDRAYKMKKPVVTDFLDFGTLARREDACARELELNRRLSPDVYLGVGRLTDPTGGPGEPVLVMRRMPDAARLSAVLADPDTTGDTLSSLVRMLARFHDGADRGTGVDRAATVDALRARWSSLLHGLTDPPVAPERVRRMRVLVGRYLDGRKPLFDKRIATDRIVDGHGDLHAGDIFALPDGFRVLDCLDFDDELRHVDRLDDIAFLAMDLEFLGYSDLADRLVDEYLAVTADPAPVSLRHHYIAYRAAVRAKVNCIRHQQGAEGVAEHATRHVELALRHLEAGRIRLALVGGLPGTGKSTVARALAEQTGAILLSSDHIRAGRRAQGVLTGPSGSYNSGAYSPAARAQVYAVLRAEAQTLLEAGRSVVLDAAWTDADERRHAAHTAADTSAELIELCCTAPQSVASARIVARSGSESEASPAIAAAMAADQAPWPTAVTLDTTRPLEDTVRTAVHTWNLGMPAPTSRDRPRVRS</sequence>
<evidence type="ECO:0000313" key="1">
    <source>
        <dbReference type="EMBL" id="RDI55288.1"/>
    </source>
</evidence>
<dbReference type="SUPFAM" id="SSF56112">
    <property type="entry name" value="Protein kinase-like (PK-like)"/>
    <property type="match status" value="1"/>
</dbReference>
<organism evidence="1 2">
    <name type="scientific">Nocardia mexicana</name>
    <dbReference type="NCBI Taxonomy" id="279262"/>
    <lineage>
        <taxon>Bacteria</taxon>
        <taxon>Bacillati</taxon>
        <taxon>Actinomycetota</taxon>
        <taxon>Actinomycetes</taxon>
        <taxon>Mycobacteriales</taxon>
        <taxon>Nocardiaceae</taxon>
        <taxon>Nocardia</taxon>
    </lineage>
</organism>
<name>A0A370HDJ1_9NOCA</name>
<keyword evidence="2" id="KW-1185">Reference proteome</keyword>
<dbReference type="SUPFAM" id="SSF52540">
    <property type="entry name" value="P-loop containing nucleoside triphosphate hydrolases"/>
    <property type="match status" value="1"/>
</dbReference>
<dbReference type="Gene3D" id="3.40.50.300">
    <property type="entry name" value="P-loop containing nucleotide triphosphate hydrolases"/>
    <property type="match status" value="1"/>
</dbReference>
<dbReference type="RefSeq" id="WP_068017313.1">
    <property type="nucleotide sequence ID" value="NZ_QQAZ01000001.1"/>
</dbReference>
<dbReference type="InterPro" id="IPR027417">
    <property type="entry name" value="P-loop_NTPase"/>
</dbReference>
<evidence type="ECO:0000313" key="2">
    <source>
        <dbReference type="Proteomes" id="UP000255355"/>
    </source>
</evidence>
<dbReference type="PANTHER" id="PTHR43883:SF1">
    <property type="entry name" value="GLUCONOKINASE"/>
    <property type="match status" value="1"/>
</dbReference>
<dbReference type="OrthoDB" id="9810277at2"/>
<dbReference type="PANTHER" id="PTHR43883">
    <property type="entry name" value="SLR0207 PROTEIN"/>
    <property type="match status" value="1"/>
</dbReference>
<dbReference type="InterPro" id="IPR052732">
    <property type="entry name" value="Cell-binding_unc_protein"/>
</dbReference>
<proteinExistence type="predicted"/>
<reference evidence="1 2" key="1">
    <citation type="submission" date="2018-07" db="EMBL/GenBank/DDBJ databases">
        <title>Genomic Encyclopedia of Type Strains, Phase IV (KMG-IV): sequencing the most valuable type-strain genomes for metagenomic binning, comparative biology and taxonomic classification.</title>
        <authorList>
            <person name="Goeker M."/>
        </authorList>
    </citation>
    <scope>NUCLEOTIDE SEQUENCE [LARGE SCALE GENOMIC DNA]</scope>
    <source>
        <strain evidence="1 2">DSM 44952</strain>
    </source>
</reference>
<dbReference type="InterPro" id="IPR011009">
    <property type="entry name" value="Kinase-like_dom_sf"/>
</dbReference>
<dbReference type="AlphaFoldDB" id="A0A370HDJ1"/>
<protein>
    <submittedName>
        <fullName evidence="1">Uncharacterized protein</fullName>
    </submittedName>
</protein>
<accession>A0A370HDJ1</accession>
<gene>
    <name evidence="1" type="ORF">DFR68_101121</name>
</gene>
<comment type="caution">
    <text evidence="1">The sequence shown here is derived from an EMBL/GenBank/DDBJ whole genome shotgun (WGS) entry which is preliminary data.</text>
</comment>
<dbReference type="EMBL" id="QQAZ01000001">
    <property type="protein sequence ID" value="RDI55288.1"/>
    <property type="molecule type" value="Genomic_DNA"/>
</dbReference>
<dbReference type="Pfam" id="PF13671">
    <property type="entry name" value="AAA_33"/>
    <property type="match status" value="1"/>
</dbReference>
<dbReference type="STRING" id="1210089.GCA_001613165_02136"/>